<evidence type="ECO:0008006" key="4">
    <source>
        <dbReference type="Google" id="ProtNLM"/>
    </source>
</evidence>
<proteinExistence type="predicted"/>
<evidence type="ECO:0000313" key="2">
    <source>
        <dbReference type="EMBL" id="KAF2669897.1"/>
    </source>
</evidence>
<accession>A0A6A6UEI6</accession>
<feature type="region of interest" description="Disordered" evidence="1">
    <location>
        <begin position="310"/>
        <end position="334"/>
    </location>
</feature>
<organism evidence="2 3">
    <name type="scientific">Microthyrium microscopicum</name>
    <dbReference type="NCBI Taxonomy" id="703497"/>
    <lineage>
        <taxon>Eukaryota</taxon>
        <taxon>Fungi</taxon>
        <taxon>Dikarya</taxon>
        <taxon>Ascomycota</taxon>
        <taxon>Pezizomycotina</taxon>
        <taxon>Dothideomycetes</taxon>
        <taxon>Dothideomycetes incertae sedis</taxon>
        <taxon>Microthyriales</taxon>
        <taxon>Microthyriaceae</taxon>
        <taxon>Microthyrium</taxon>
    </lineage>
</organism>
<evidence type="ECO:0000313" key="3">
    <source>
        <dbReference type="Proteomes" id="UP000799302"/>
    </source>
</evidence>
<dbReference type="AlphaFoldDB" id="A0A6A6UEI6"/>
<gene>
    <name evidence="2" type="ORF">BT63DRAFT_454079</name>
</gene>
<feature type="compositionally biased region" description="Basic and acidic residues" evidence="1">
    <location>
        <begin position="321"/>
        <end position="334"/>
    </location>
</feature>
<dbReference type="Proteomes" id="UP000799302">
    <property type="component" value="Unassembled WGS sequence"/>
</dbReference>
<sequence>MFNNDGARTFDPFLRLPQELRDMILCETLKPDFPPSTHIKIEWMGRPFRVIEDIASSLRLTPTNCSIKHPVQGVSKQVQAESVAVLRRLYSTYTFQLVGSDNRLIGDIVRALPAKLCNMIRTVTFDALAFEAMSWSYQGDTCNGEVPSITDITWTRNKNTLPVGQLMLSRLPFVRCVQLIIPFDVQIDRFTETQRFKLRSETYQDCARFFAGNLEGSRIDKLQFAIVRNLDDLDKEKCPFPEDLSFDYWAANEEPWNQFAVSKTFTRQHHEPRVFRSCFGRDNWLEVRIIGRWIVTYERMAKDTVAVKKGEDHIEETDNTAEDRTVEPRKDSTA</sequence>
<name>A0A6A6UEI6_9PEZI</name>
<reference evidence="2" key="1">
    <citation type="journal article" date="2020" name="Stud. Mycol.">
        <title>101 Dothideomycetes genomes: a test case for predicting lifestyles and emergence of pathogens.</title>
        <authorList>
            <person name="Haridas S."/>
            <person name="Albert R."/>
            <person name="Binder M."/>
            <person name="Bloem J."/>
            <person name="Labutti K."/>
            <person name="Salamov A."/>
            <person name="Andreopoulos B."/>
            <person name="Baker S."/>
            <person name="Barry K."/>
            <person name="Bills G."/>
            <person name="Bluhm B."/>
            <person name="Cannon C."/>
            <person name="Castanera R."/>
            <person name="Culley D."/>
            <person name="Daum C."/>
            <person name="Ezra D."/>
            <person name="Gonzalez J."/>
            <person name="Henrissat B."/>
            <person name="Kuo A."/>
            <person name="Liang C."/>
            <person name="Lipzen A."/>
            <person name="Lutzoni F."/>
            <person name="Magnuson J."/>
            <person name="Mondo S."/>
            <person name="Nolan M."/>
            <person name="Ohm R."/>
            <person name="Pangilinan J."/>
            <person name="Park H.-J."/>
            <person name="Ramirez L."/>
            <person name="Alfaro M."/>
            <person name="Sun H."/>
            <person name="Tritt A."/>
            <person name="Yoshinaga Y."/>
            <person name="Zwiers L.-H."/>
            <person name="Turgeon B."/>
            <person name="Goodwin S."/>
            <person name="Spatafora J."/>
            <person name="Crous P."/>
            <person name="Grigoriev I."/>
        </authorList>
    </citation>
    <scope>NUCLEOTIDE SEQUENCE</scope>
    <source>
        <strain evidence="2">CBS 115976</strain>
    </source>
</reference>
<protein>
    <recommendedName>
        <fullName evidence="4">F-box domain-containing protein</fullName>
    </recommendedName>
</protein>
<evidence type="ECO:0000256" key="1">
    <source>
        <dbReference type="SAM" id="MobiDB-lite"/>
    </source>
</evidence>
<keyword evidence="3" id="KW-1185">Reference proteome</keyword>
<dbReference type="EMBL" id="MU004234">
    <property type="protein sequence ID" value="KAF2669897.1"/>
    <property type="molecule type" value="Genomic_DNA"/>
</dbReference>